<feature type="transmembrane region" description="Helical" evidence="5">
    <location>
        <begin position="119"/>
        <end position="138"/>
    </location>
</feature>
<evidence type="ECO:0000313" key="9">
    <source>
        <dbReference type="EMBL" id="MVO99428.1"/>
    </source>
</evidence>
<evidence type="ECO:0000256" key="6">
    <source>
        <dbReference type="SAM" id="SignalP"/>
    </source>
</evidence>
<evidence type="ECO:0000256" key="1">
    <source>
        <dbReference type="ARBA" id="ARBA00004141"/>
    </source>
</evidence>
<sequence length="259" mass="26718">MSKLYRAGSVGAASLMLIASMPGIAGAAASSAAGPTAISALGGFLTHPVVTTLLLMIGIVGIGLELLLWTSGLLGTVGVLGFGLYFLGNYLAGGVGSLDIGLFVLGVILLLLELIIPSFGILGIAGTISLFSGVILAAESPQAAALSLTIAFVIGLALLFFIVKKFPQRGIWNRLILKEELTSEQGFVSSSFKLHLIGQTGTSLTPLRPSGTALFGEDRIDVVTEGGFITAGKAVRVVHVEGNRVVVHEEKDEHPAPID</sequence>
<dbReference type="InterPro" id="IPR012340">
    <property type="entry name" value="NA-bd_OB-fold"/>
</dbReference>
<keyword evidence="4 5" id="KW-0472">Membrane</keyword>
<feature type="transmembrane region" description="Helical" evidence="5">
    <location>
        <begin position="37"/>
        <end position="59"/>
    </location>
</feature>
<dbReference type="OrthoDB" id="9806253at2"/>
<evidence type="ECO:0000256" key="5">
    <source>
        <dbReference type="SAM" id="Phobius"/>
    </source>
</evidence>
<feature type="transmembrane region" description="Helical" evidence="5">
    <location>
        <begin position="66"/>
        <end position="87"/>
    </location>
</feature>
<dbReference type="AlphaFoldDB" id="A0A7X3FGR1"/>
<protein>
    <submittedName>
        <fullName evidence="9">Nodulation efficiency protein NfeD</fullName>
    </submittedName>
</protein>
<dbReference type="PANTHER" id="PTHR33507:SF3">
    <property type="entry name" value="INNER MEMBRANE PROTEIN YBBJ"/>
    <property type="match status" value="1"/>
</dbReference>
<dbReference type="EMBL" id="RHLK01000003">
    <property type="protein sequence ID" value="MVO99428.1"/>
    <property type="molecule type" value="Genomic_DNA"/>
</dbReference>
<feature type="domain" description="NfeD integral membrane" evidence="8">
    <location>
        <begin position="50"/>
        <end position="164"/>
    </location>
</feature>
<evidence type="ECO:0000259" key="8">
    <source>
        <dbReference type="Pfam" id="PF24961"/>
    </source>
</evidence>
<keyword evidence="6" id="KW-0732">Signal</keyword>
<accession>A0A7X3FGR1</accession>
<feature type="transmembrane region" description="Helical" evidence="5">
    <location>
        <begin position="144"/>
        <end position="163"/>
    </location>
</feature>
<keyword evidence="2 5" id="KW-0812">Transmembrane</keyword>
<dbReference type="InterPro" id="IPR052165">
    <property type="entry name" value="Membrane_assoc_protease"/>
</dbReference>
<evidence type="ECO:0000259" key="7">
    <source>
        <dbReference type="Pfam" id="PF01957"/>
    </source>
</evidence>
<comment type="subcellular location">
    <subcellularLocation>
        <location evidence="1">Membrane</location>
        <topology evidence="1">Multi-pass membrane protein</topology>
    </subcellularLocation>
</comment>
<feature type="signal peptide" evidence="6">
    <location>
        <begin position="1"/>
        <end position="27"/>
    </location>
</feature>
<dbReference type="Gene3D" id="2.40.50.140">
    <property type="entry name" value="Nucleic acid-binding proteins"/>
    <property type="match status" value="1"/>
</dbReference>
<feature type="domain" description="NfeD-like C-terminal" evidence="7">
    <location>
        <begin position="196"/>
        <end position="248"/>
    </location>
</feature>
<dbReference type="Proteomes" id="UP000490800">
    <property type="component" value="Unassembled WGS sequence"/>
</dbReference>
<organism evidence="9 10">
    <name type="scientific">Paenibacillus lutrae</name>
    <dbReference type="NCBI Taxonomy" id="2078573"/>
    <lineage>
        <taxon>Bacteria</taxon>
        <taxon>Bacillati</taxon>
        <taxon>Bacillota</taxon>
        <taxon>Bacilli</taxon>
        <taxon>Bacillales</taxon>
        <taxon>Paenibacillaceae</taxon>
        <taxon>Paenibacillus</taxon>
    </lineage>
</organism>
<feature type="chain" id="PRO_5031298082" evidence="6">
    <location>
        <begin position="28"/>
        <end position="259"/>
    </location>
</feature>
<keyword evidence="10" id="KW-1185">Reference proteome</keyword>
<dbReference type="Pfam" id="PF24961">
    <property type="entry name" value="NfeD_membrane"/>
    <property type="match status" value="1"/>
</dbReference>
<dbReference type="Pfam" id="PF01957">
    <property type="entry name" value="NfeD"/>
    <property type="match status" value="1"/>
</dbReference>
<gene>
    <name evidence="9" type="ORF">EDM21_07795</name>
</gene>
<feature type="transmembrane region" description="Helical" evidence="5">
    <location>
        <begin position="93"/>
        <end position="112"/>
    </location>
</feature>
<proteinExistence type="predicted"/>
<dbReference type="InterPro" id="IPR056739">
    <property type="entry name" value="NfeD_membrane"/>
</dbReference>
<evidence type="ECO:0000256" key="4">
    <source>
        <dbReference type="ARBA" id="ARBA00023136"/>
    </source>
</evidence>
<evidence type="ECO:0000313" key="10">
    <source>
        <dbReference type="Proteomes" id="UP000490800"/>
    </source>
</evidence>
<evidence type="ECO:0000256" key="2">
    <source>
        <dbReference type="ARBA" id="ARBA00022692"/>
    </source>
</evidence>
<dbReference type="GO" id="GO:0005886">
    <property type="term" value="C:plasma membrane"/>
    <property type="evidence" value="ECO:0007669"/>
    <property type="project" value="TreeGrafter"/>
</dbReference>
<reference evidence="9 10" key="1">
    <citation type="journal article" date="2019" name="Microorganisms">
        <title>Paenibacillus lutrae sp. nov., A Chitinolytic Species Isolated from A River Otter in Castril Natural Park, Granada, Spain.</title>
        <authorList>
            <person name="Rodriguez M."/>
            <person name="Reina J.C."/>
            <person name="Bejar V."/>
            <person name="Llamas I."/>
        </authorList>
    </citation>
    <scope>NUCLEOTIDE SEQUENCE [LARGE SCALE GENOMIC DNA]</scope>
    <source>
        <strain evidence="9 10">N10</strain>
    </source>
</reference>
<comment type="caution">
    <text evidence="9">The sequence shown here is derived from an EMBL/GenBank/DDBJ whole genome shotgun (WGS) entry which is preliminary data.</text>
</comment>
<dbReference type="RefSeq" id="WP_157334395.1">
    <property type="nucleotide sequence ID" value="NZ_RHLK01000003.1"/>
</dbReference>
<keyword evidence="3 5" id="KW-1133">Transmembrane helix</keyword>
<dbReference type="InterPro" id="IPR002810">
    <property type="entry name" value="NfeD-like_C"/>
</dbReference>
<name>A0A7X3FGR1_9BACL</name>
<dbReference type="PANTHER" id="PTHR33507">
    <property type="entry name" value="INNER MEMBRANE PROTEIN YBBJ"/>
    <property type="match status" value="1"/>
</dbReference>
<evidence type="ECO:0000256" key="3">
    <source>
        <dbReference type="ARBA" id="ARBA00022989"/>
    </source>
</evidence>